<evidence type="ECO:0000313" key="1">
    <source>
        <dbReference type="EMBL" id="GFU25434.1"/>
    </source>
</evidence>
<gene>
    <name evidence="1" type="ORF">NPIL_341991</name>
</gene>
<sequence length="103" mass="11628">MFTKISNSCSPYQLRNLSFISQCSTDIRYVSGSDNSVADALSKINALNHSTTNCFIYLLTCIDRYTRWQEVIPLSDRFAETMAKSVITNWVSCFGVPSVLNKE</sequence>
<dbReference type="SUPFAM" id="SSF53098">
    <property type="entry name" value="Ribonuclease H-like"/>
    <property type="match status" value="1"/>
</dbReference>
<name>A0A8X6QLK2_NEPPI</name>
<dbReference type="InterPro" id="IPR036397">
    <property type="entry name" value="RNaseH_sf"/>
</dbReference>
<dbReference type="OrthoDB" id="6537797at2759"/>
<evidence type="ECO:0000313" key="2">
    <source>
        <dbReference type="Proteomes" id="UP000887013"/>
    </source>
</evidence>
<protein>
    <recommendedName>
        <fullName evidence="3">Integrase catalytic domain-containing protein</fullName>
    </recommendedName>
</protein>
<comment type="caution">
    <text evidence="1">The sequence shown here is derived from an EMBL/GenBank/DDBJ whole genome shotgun (WGS) entry which is preliminary data.</text>
</comment>
<dbReference type="GO" id="GO:0003676">
    <property type="term" value="F:nucleic acid binding"/>
    <property type="evidence" value="ECO:0007669"/>
    <property type="project" value="InterPro"/>
</dbReference>
<reference evidence="1" key="1">
    <citation type="submission" date="2020-08" db="EMBL/GenBank/DDBJ databases">
        <title>Multicomponent nature underlies the extraordinary mechanical properties of spider dragline silk.</title>
        <authorList>
            <person name="Kono N."/>
            <person name="Nakamura H."/>
            <person name="Mori M."/>
            <person name="Yoshida Y."/>
            <person name="Ohtoshi R."/>
            <person name="Malay A.D."/>
            <person name="Moran D.A.P."/>
            <person name="Tomita M."/>
            <person name="Numata K."/>
            <person name="Arakawa K."/>
        </authorList>
    </citation>
    <scope>NUCLEOTIDE SEQUENCE</scope>
</reference>
<keyword evidence="2" id="KW-1185">Reference proteome</keyword>
<dbReference type="Proteomes" id="UP000887013">
    <property type="component" value="Unassembled WGS sequence"/>
</dbReference>
<accession>A0A8X6QLK2</accession>
<dbReference type="AlphaFoldDB" id="A0A8X6QLK2"/>
<proteinExistence type="predicted"/>
<organism evidence="1 2">
    <name type="scientific">Nephila pilipes</name>
    <name type="common">Giant wood spider</name>
    <name type="synonym">Nephila maculata</name>
    <dbReference type="NCBI Taxonomy" id="299642"/>
    <lineage>
        <taxon>Eukaryota</taxon>
        <taxon>Metazoa</taxon>
        <taxon>Ecdysozoa</taxon>
        <taxon>Arthropoda</taxon>
        <taxon>Chelicerata</taxon>
        <taxon>Arachnida</taxon>
        <taxon>Araneae</taxon>
        <taxon>Araneomorphae</taxon>
        <taxon>Entelegynae</taxon>
        <taxon>Araneoidea</taxon>
        <taxon>Nephilidae</taxon>
        <taxon>Nephila</taxon>
    </lineage>
</organism>
<dbReference type="Gene3D" id="3.30.420.10">
    <property type="entry name" value="Ribonuclease H-like superfamily/Ribonuclease H"/>
    <property type="match status" value="1"/>
</dbReference>
<dbReference type="EMBL" id="BMAW01032411">
    <property type="protein sequence ID" value="GFU25434.1"/>
    <property type="molecule type" value="Genomic_DNA"/>
</dbReference>
<evidence type="ECO:0008006" key="3">
    <source>
        <dbReference type="Google" id="ProtNLM"/>
    </source>
</evidence>
<dbReference type="InterPro" id="IPR012337">
    <property type="entry name" value="RNaseH-like_sf"/>
</dbReference>